<sequence>MRTIHRERLAQLLAEGGGVVRRSEHPELGPVLDRLLRTKELTTVLLGIYAPAGFCADLAARMAAVAAWNADAVVVGRAAAAATYWPDIRFDRVDIVLRVARKLRSMDFRLHRRTIPVDWIRELRVGTRTVRVSAPALTAVELAAELGGEPIDTVLRTRQATLDDMRSALDAVSGSRGNGARRRLLWESRDTPWAESERLAHQLLRDAAILGWTGNEKVVINGHTYFVDICFLRLKIAVEIDGRDHQRDITTFVRDRERQNALVLAGWIVLRFTWQDLDRHPQRFVAQVRAAIETASRATAVNKR</sequence>
<evidence type="ECO:0000259" key="1">
    <source>
        <dbReference type="Pfam" id="PF04480"/>
    </source>
</evidence>
<protein>
    <recommendedName>
        <fullName evidence="1">DUF559 domain-containing protein</fullName>
    </recommendedName>
</protein>
<dbReference type="EMBL" id="BMMZ01000016">
    <property type="protein sequence ID" value="GGL81214.1"/>
    <property type="molecule type" value="Genomic_DNA"/>
</dbReference>
<dbReference type="InterPro" id="IPR007569">
    <property type="entry name" value="DUF559"/>
</dbReference>
<dbReference type="AlphaFoldDB" id="A0A917SGW5"/>
<dbReference type="RefSeq" id="WP_188897965.1">
    <property type="nucleotide sequence ID" value="NZ_BMMZ01000016.1"/>
</dbReference>
<dbReference type="Gene3D" id="3.40.960.10">
    <property type="entry name" value="VSR Endonuclease"/>
    <property type="match status" value="1"/>
</dbReference>
<evidence type="ECO:0000313" key="2">
    <source>
        <dbReference type="EMBL" id="GGL81214.1"/>
    </source>
</evidence>
<reference evidence="2" key="1">
    <citation type="journal article" date="2014" name="Int. J. Syst. Evol. Microbiol.">
        <title>Complete genome sequence of Corynebacterium casei LMG S-19264T (=DSM 44701T), isolated from a smear-ripened cheese.</title>
        <authorList>
            <consortium name="US DOE Joint Genome Institute (JGI-PGF)"/>
            <person name="Walter F."/>
            <person name="Albersmeier A."/>
            <person name="Kalinowski J."/>
            <person name="Ruckert C."/>
        </authorList>
    </citation>
    <scope>NUCLEOTIDE SEQUENCE</scope>
    <source>
        <strain evidence="2">CGMCC 4.7306</strain>
    </source>
</reference>
<feature type="domain" description="DUF559" evidence="1">
    <location>
        <begin position="195"/>
        <end position="292"/>
    </location>
</feature>
<comment type="caution">
    <text evidence="2">The sequence shown here is derived from an EMBL/GenBank/DDBJ whole genome shotgun (WGS) entry which is preliminary data.</text>
</comment>
<dbReference type="InterPro" id="IPR011335">
    <property type="entry name" value="Restrct_endonuc-II-like"/>
</dbReference>
<keyword evidence="3" id="KW-1185">Reference proteome</keyword>
<organism evidence="2 3">
    <name type="scientific">Microlunatus endophyticus</name>
    <dbReference type="NCBI Taxonomy" id="1716077"/>
    <lineage>
        <taxon>Bacteria</taxon>
        <taxon>Bacillati</taxon>
        <taxon>Actinomycetota</taxon>
        <taxon>Actinomycetes</taxon>
        <taxon>Propionibacteriales</taxon>
        <taxon>Propionibacteriaceae</taxon>
        <taxon>Microlunatus</taxon>
    </lineage>
</organism>
<proteinExistence type="predicted"/>
<evidence type="ECO:0000313" key="3">
    <source>
        <dbReference type="Proteomes" id="UP000613840"/>
    </source>
</evidence>
<name>A0A917SGW5_9ACTN</name>
<gene>
    <name evidence="2" type="ORF">GCM10011575_44390</name>
</gene>
<accession>A0A917SGW5</accession>
<dbReference type="SUPFAM" id="SSF52980">
    <property type="entry name" value="Restriction endonuclease-like"/>
    <property type="match status" value="1"/>
</dbReference>
<reference evidence="2" key="2">
    <citation type="submission" date="2020-09" db="EMBL/GenBank/DDBJ databases">
        <authorList>
            <person name="Sun Q."/>
            <person name="Zhou Y."/>
        </authorList>
    </citation>
    <scope>NUCLEOTIDE SEQUENCE</scope>
    <source>
        <strain evidence="2">CGMCC 4.7306</strain>
    </source>
</reference>
<dbReference type="Proteomes" id="UP000613840">
    <property type="component" value="Unassembled WGS sequence"/>
</dbReference>
<dbReference type="Pfam" id="PF04480">
    <property type="entry name" value="DUF559"/>
    <property type="match status" value="1"/>
</dbReference>